<sequence>MDDSLLDFLDSLDDVETFDAEVIALTGCRPIISNLDTKEEKTAEKKLKAKTKSNSWRQRQRLEVLHLRDEVKQLDKELKMMKLAVGVRSTLPAIEGVRSVMATRIKLPALKKVLGESWQDAASRESLARQMAGVENERLHKVLHMQVKHARKLHRIMTQQMTTTVVAQALGCRPAFVGDEACPPKDNNVVFQKLLEELDGHRGNASSIPVIDPIKRDGQVSINRSRGLQVQIVNRYTVPFSVEATELAIWNVLAGRGVSDKHSRVAYNELCFLLRKGCRKYVTDGQTYFV</sequence>
<accession>A0A2P4YQX4</accession>
<comment type="caution">
    <text evidence="2">The sequence shown here is derived from an EMBL/GenBank/DDBJ whole genome shotgun (WGS) entry which is preliminary data.</text>
</comment>
<keyword evidence="1" id="KW-0175">Coiled coil</keyword>
<name>A0A2P4YQX4_9STRA</name>
<feature type="non-terminal residue" evidence="2">
    <location>
        <position position="290"/>
    </location>
</feature>
<feature type="coiled-coil region" evidence="1">
    <location>
        <begin position="57"/>
        <end position="84"/>
    </location>
</feature>
<gene>
    <name evidence="2" type="ORF">PHPALM_1985</name>
</gene>
<keyword evidence="3" id="KW-1185">Reference proteome</keyword>
<evidence type="ECO:0000313" key="3">
    <source>
        <dbReference type="Proteomes" id="UP000237271"/>
    </source>
</evidence>
<reference evidence="2 3" key="1">
    <citation type="journal article" date="2017" name="Genome Biol. Evol.">
        <title>Phytophthora megakarya and P. palmivora, closely related causal agents of cacao black pod rot, underwent increases in genome sizes and gene numbers by different mechanisms.</title>
        <authorList>
            <person name="Ali S.S."/>
            <person name="Shao J."/>
            <person name="Lary D.J."/>
            <person name="Kronmiller B."/>
            <person name="Shen D."/>
            <person name="Strem M.D."/>
            <person name="Amoako-Attah I."/>
            <person name="Akrofi A.Y."/>
            <person name="Begoude B.A."/>
            <person name="Ten Hoopen G.M."/>
            <person name="Coulibaly K."/>
            <person name="Kebe B.I."/>
            <person name="Melnick R.L."/>
            <person name="Guiltinan M.J."/>
            <person name="Tyler B.M."/>
            <person name="Meinhardt L.W."/>
            <person name="Bailey B.A."/>
        </authorList>
    </citation>
    <scope>NUCLEOTIDE SEQUENCE [LARGE SCALE GENOMIC DNA]</scope>
    <source>
        <strain evidence="3">sbr112.9</strain>
    </source>
</reference>
<proteinExistence type="predicted"/>
<protein>
    <submittedName>
        <fullName evidence="2">Uncharacterized protein</fullName>
    </submittedName>
</protein>
<organism evidence="2 3">
    <name type="scientific">Phytophthora palmivora</name>
    <dbReference type="NCBI Taxonomy" id="4796"/>
    <lineage>
        <taxon>Eukaryota</taxon>
        <taxon>Sar</taxon>
        <taxon>Stramenopiles</taxon>
        <taxon>Oomycota</taxon>
        <taxon>Peronosporomycetes</taxon>
        <taxon>Peronosporales</taxon>
        <taxon>Peronosporaceae</taxon>
        <taxon>Phytophthora</taxon>
    </lineage>
</organism>
<dbReference type="EMBL" id="NCKW01000625">
    <property type="protein sequence ID" value="POM80211.1"/>
    <property type="molecule type" value="Genomic_DNA"/>
</dbReference>
<evidence type="ECO:0000313" key="2">
    <source>
        <dbReference type="EMBL" id="POM80211.1"/>
    </source>
</evidence>
<dbReference type="AlphaFoldDB" id="A0A2P4YQX4"/>
<dbReference type="OrthoDB" id="95819at2759"/>
<dbReference type="Proteomes" id="UP000237271">
    <property type="component" value="Unassembled WGS sequence"/>
</dbReference>
<evidence type="ECO:0000256" key="1">
    <source>
        <dbReference type="SAM" id="Coils"/>
    </source>
</evidence>